<evidence type="ECO:0000256" key="3">
    <source>
        <dbReference type="ARBA" id="ARBA00022554"/>
    </source>
</evidence>
<feature type="domain" description="Strictosidine synthase conserved region" evidence="5">
    <location>
        <begin position="148"/>
        <end position="231"/>
    </location>
</feature>
<dbReference type="GO" id="GO:0016787">
    <property type="term" value="F:hydrolase activity"/>
    <property type="evidence" value="ECO:0007669"/>
    <property type="project" value="TreeGrafter"/>
</dbReference>
<dbReference type="AlphaFoldDB" id="A0A835VM08"/>
<evidence type="ECO:0000313" key="7">
    <source>
        <dbReference type="Proteomes" id="UP000639772"/>
    </source>
</evidence>
<sequence>MPRPIILIASSVLATVLSLALHVFLHSPISPRPLSLPSSRFSVNNLLKQVEKLGEGNLLGPEDTCVGKDGKLYTATRDGWIKRLHSNGSWENWKMIGGSSLLGVTPSLNGDIIVCDADKGLLKVGDGGVTILASEVEGTKIFFADDAVEASDGIIYLSDASSKFGLDEWFLDFLEAGSNGRLLKYDPSNGKTSIVVTNISFANGVALSPDEDYLIFCETFRFRCMKYWLQGEKKGTTEVFIDNLAGGPDNINLAPDGSFWIALIGLRSWWLDLLHQLPMAKLVVAAFPTAVDLSKPMRKGAMVVNVGADGKVRRELGDSDGRVMAFVTSALEHEGHLYLGSLQTDFIGKLSIKEGKSSITYND</sequence>
<evidence type="ECO:0000256" key="4">
    <source>
        <dbReference type="ARBA" id="ARBA00023180"/>
    </source>
</evidence>
<dbReference type="GO" id="GO:0005773">
    <property type="term" value="C:vacuole"/>
    <property type="evidence" value="ECO:0007669"/>
    <property type="project" value="UniProtKB-SubCell"/>
</dbReference>
<dbReference type="Gene3D" id="2.120.10.30">
    <property type="entry name" value="TolB, C-terminal domain"/>
    <property type="match status" value="1"/>
</dbReference>
<comment type="caution">
    <text evidence="6">The sequence shown here is derived from an EMBL/GenBank/DDBJ whole genome shotgun (WGS) entry which is preliminary data.</text>
</comment>
<proteinExistence type="inferred from homology"/>
<dbReference type="GO" id="GO:0012505">
    <property type="term" value="C:endomembrane system"/>
    <property type="evidence" value="ECO:0007669"/>
    <property type="project" value="TreeGrafter"/>
</dbReference>
<evidence type="ECO:0000313" key="6">
    <source>
        <dbReference type="EMBL" id="KAG0501848.1"/>
    </source>
</evidence>
<comment type="subcellular location">
    <subcellularLocation>
        <location evidence="1">Vacuole</location>
    </subcellularLocation>
</comment>
<dbReference type="OrthoDB" id="5307922at2759"/>
<dbReference type="Pfam" id="PF03088">
    <property type="entry name" value="Str_synth"/>
    <property type="match status" value="1"/>
</dbReference>
<evidence type="ECO:0000256" key="1">
    <source>
        <dbReference type="ARBA" id="ARBA00004116"/>
    </source>
</evidence>
<accession>A0A835VM08</accession>
<keyword evidence="4" id="KW-0325">Glycoprotein</keyword>
<name>A0A835VM08_VANPL</name>
<reference evidence="6 7" key="1">
    <citation type="journal article" date="2020" name="Nat. Food">
        <title>A phased Vanilla planifolia genome enables genetic improvement of flavour and production.</title>
        <authorList>
            <person name="Hasing T."/>
            <person name="Tang H."/>
            <person name="Brym M."/>
            <person name="Khazi F."/>
            <person name="Huang T."/>
            <person name="Chambers A.H."/>
        </authorList>
    </citation>
    <scope>NUCLEOTIDE SEQUENCE [LARGE SCALE GENOMIC DNA]</scope>
    <source>
        <tissue evidence="6">Leaf</tissue>
    </source>
</reference>
<dbReference type="PANTHER" id="PTHR10426">
    <property type="entry name" value="STRICTOSIDINE SYNTHASE-RELATED"/>
    <property type="match status" value="1"/>
</dbReference>
<dbReference type="InterPro" id="IPR011042">
    <property type="entry name" value="6-blade_b-propeller_TolB-like"/>
</dbReference>
<dbReference type="Pfam" id="PF20067">
    <property type="entry name" value="SSL_N"/>
    <property type="match status" value="1"/>
</dbReference>
<dbReference type="Proteomes" id="UP000639772">
    <property type="component" value="Chromosome 1"/>
</dbReference>
<dbReference type="SUPFAM" id="SSF63829">
    <property type="entry name" value="Calcium-dependent phosphotriesterase"/>
    <property type="match status" value="1"/>
</dbReference>
<comment type="similarity">
    <text evidence="2">Belongs to the strictosidine synthase family.</text>
</comment>
<dbReference type="FunFam" id="2.120.10.30:FF:000066">
    <property type="entry name" value="ABC transporter permease protein"/>
    <property type="match status" value="1"/>
</dbReference>
<evidence type="ECO:0000259" key="5">
    <source>
        <dbReference type="Pfam" id="PF03088"/>
    </source>
</evidence>
<protein>
    <recommendedName>
        <fullName evidence="5">Strictosidine synthase conserved region domain-containing protein</fullName>
    </recommendedName>
</protein>
<organism evidence="6 7">
    <name type="scientific">Vanilla planifolia</name>
    <name type="common">Vanilla</name>
    <dbReference type="NCBI Taxonomy" id="51239"/>
    <lineage>
        <taxon>Eukaryota</taxon>
        <taxon>Viridiplantae</taxon>
        <taxon>Streptophyta</taxon>
        <taxon>Embryophyta</taxon>
        <taxon>Tracheophyta</taxon>
        <taxon>Spermatophyta</taxon>
        <taxon>Magnoliopsida</taxon>
        <taxon>Liliopsida</taxon>
        <taxon>Asparagales</taxon>
        <taxon>Orchidaceae</taxon>
        <taxon>Vanilloideae</taxon>
        <taxon>Vanilleae</taxon>
        <taxon>Vanilla</taxon>
    </lineage>
</organism>
<dbReference type="InterPro" id="IPR018119">
    <property type="entry name" value="Strictosidine_synth_cons-reg"/>
</dbReference>
<evidence type="ECO:0000256" key="2">
    <source>
        <dbReference type="ARBA" id="ARBA00009191"/>
    </source>
</evidence>
<keyword evidence="3" id="KW-0926">Vacuole</keyword>
<dbReference type="PANTHER" id="PTHR10426:SF68">
    <property type="entry name" value="OS07G0614000 PROTEIN"/>
    <property type="match status" value="1"/>
</dbReference>
<dbReference type="EMBL" id="JADCNM010000001">
    <property type="protein sequence ID" value="KAG0501848.1"/>
    <property type="molecule type" value="Genomic_DNA"/>
</dbReference>
<gene>
    <name evidence="6" type="ORF">HPP92_001920</name>
</gene>